<dbReference type="SUPFAM" id="SSF49899">
    <property type="entry name" value="Concanavalin A-like lectins/glucanases"/>
    <property type="match status" value="1"/>
</dbReference>
<dbReference type="Proteomes" id="UP000290288">
    <property type="component" value="Unassembled WGS sequence"/>
</dbReference>
<evidence type="ECO:0000256" key="1">
    <source>
        <dbReference type="SAM" id="SignalP"/>
    </source>
</evidence>
<protein>
    <recommendedName>
        <fullName evidence="4">Endo-1,3(4)-beta-glucanase</fullName>
    </recommendedName>
</protein>
<dbReference type="InterPro" id="IPR013320">
    <property type="entry name" value="ConA-like_dom_sf"/>
</dbReference>
<proteinExistence type="predicted"/>
<dbReference type="GO" id="GO:0009251">
    <property type="term" value="P:glucan catabolic process"/>
    <property type="evidence" value="ECO:0007669"/>
    <property type="project" value="TreeGrafter"/>
</dbReference>
<accession>A0A4Q2D7A7</accession>
<evidence type="ECO:0000313" key="3">
    <source>
        <dbReference type="Proteomes" id="UP000290288"/>
    </source>
</evidence>
<dbReference type="PANTHER" id="PTHR10963">
    <property type="entry name" value="GLYCOSYL HYDROLASE-RELATED"/>
    <property type="match status" value="1"/>
</dbReference>
<sequence length="421" mass="45711">MRFITFLLSLLVFSMCVAGFPAPQSSEGPTPPITMLTVGGGEGEPITFPATIFPGGNYRRDGDGTTDANLVARQGPIVSGLIVEGIVQLVGYVLGKIADEKGAREDYTRDFVENAAKQYPGWNWVICHVAHSIQFDGVQGEDWDHDHAEFPILLGTIVYDIYWFKSGTFVKTGDGGWINWAYIGNILSRVDTSDSSTVVFGTWNYVDGATAKSKNLTFGAGDTFILRPDSSTVLRADGPGRDSVRLRSKNNYKEHVAVFDIRHMPQGCGTWPAVWEVDPFNWPFGGEFDILEGVNDEGPNVATLHTDPGCVMPANRGGQLDTQVLENCDATINSNIGCPVKFNTPQSYGPAFNQNGGGCSVPREHFAAHNIIINLTLCGDWAGSVFGQSGCPGNCVDLVNNNPAAFKEAYFDFAAMRVYRP</sequence>
<evidence type="ECO:0008006" key="4">
    <source>
        <dbReference type="Google" id="ProtNLM"/>
    </source>
</evidence>
<dbReference type="AlphaFoldDB" id="A0A4Q2D7A7"/>
<dbReference type="Pfam" id="PF26113">
    <property type="entry name" value="GH16_XgeA"/>
    <property type="match status" value="2"/>
</dbReference>
<keyword evidence="1" id="KW-0732">Signal</keyword>
<dbReference type="InterPro" id="IPR050546">
    <property type="entry name" value="Glycosyl_Hydrlase_16"/>
</dbReference>
<feature type="chain" id="PRO_5020463672" description="Endo-1,3(4)-beta-glucanase" evidence="1">
    <location>
        <begin position="20"/>
        <end position="421"/>
    </location>
</feature>
<reference evidence="2 3" key="1">
    <citation type="submission" date="2019-01" db="EMBL/GenBank/DDBJ databases">
        <title>Draft genome sequence of Psathyrella aberdarensis IHI B618.</title>
        <authorList>
            <person name="Buettner E."/>
            <person name="Kellner H."/>
        </authorList>
    </citation>
    <scope>NUCLEOTIDE SEQUENCE [LARGE SCALE GENOMIC DNA]</scope>
    <source>
        <strain evidence="2 3">IHI B618</strain>
    </source>
</reference>
<dbReference type="OrthoDB" id="192832at2759"/>
<organism evidence="2 3">
    <name type="scientific">Candolleomyces aberdarensis</name>
    <dbReference type="NCBI Taxonomy" id="2316362"/>
    <lineage>
        <taxon>Eukaryota</taxon>
        <taxon>Fungi</taxon>
        <taxon>Dikarya</taxon>
        <taxon>Basidiomycota</taxon>
        <taxon>Agaricomycotina</taxon>
        <taxon>Agaricomycetes</taxon>
        <taxon>Agaricomycetidae</taxon>
        <taxon>Agaricales</taxon>
        <taxon>Agaricineae</taxon>
        <taxon>Psathyrellaceae</taxon>
        <taxon>Candolleomyces</taxon>
    </lineage>
</organism>
<dbReference type="Gene3D" id="2.60.120.200">
    <property type="match status" value="2"/>
</dbReference>
<keyword evidence="3" id="KW-1185">Reference proteome</keyword>
<comment type="caution">
    <text evidence="2">The sequence shown here is derived from an EMBL/GenBank/DDBJ whole genome shotgun (WGS) entry which is preliminary data.</text>
</comment>
<dbReference type="STRING" id="2316362.A0A4Q2D7A7"/>
<dbReference type="PANTHER" id="PTHR10963:SF24">
    <property type="entry name" value="GLYCOSIDASE C21B10.07-RELATED"/>
    <property type="match status" value="1"/>
</dbReference>
<dbReference type="EMBL" id="SDEE01000696">
    <property type="protein sequence ID" value="RXW14481.1"/>
    <property type="molecule type" value="Genomic_DNA"/>
</dbReference>
<feature type="signal peptide" evidence="1">
    <location>
        <begin position="1"/>
        <end position="19"/>
    </location>
</feature>
<gene>
    <name evidence="2" type="ORF">EST38_g11372</name>
</gene>
<name>A0A4Q2D7A7_9AGAR</name>
<evidence type="ECO:0000313" key="2">
    <source>
        <dbReference type="EMBL" id="RXW14481.1"/>
    </source>
</evidence>